<accession>A0ABS5T738</accession>
<evidence type="ECO:0000256" key="7">
    <source>
        <dbReference type="ARBA" id="ARBA00023211"/>
    </source>
</evidence>
<dbReference type="Gene3D" id="3.40.630.10">
    <property type="entry name" value="Zn peptidases"/>
    <property type="match status" value="1"/>
</dbReference>
<evidence type="ECO:0000256" key="4">
    <source>
        <dbReference type="ARBA" id="ARBA00022670"/>
    </source>
</evidence>
<keyword evidence="7" id="KW-0464">Manganese</keyword>
<dbReference type="SUPFAM" id="SSF53187">
    <property type="entry name" value="Zn-dependent exopeptidases"/>
    <property type="match status" value="1"/>
</dbReference>
<dbReference type="EMBL" id="JABBFO010000013">
    <property type="protein sequence ID" value="MBT0728136.1"/>
    <property type="molecule type" value="Genomic_DNA"/>
</dbReference>
<keyword evidence="2 9" id="KW-0031">Aminopeptidase</keyword>
<dbReference type="PANTHER" id="PTHR11963:SF20">
    <property type="entry name" value="PEPTIDASE B"/>
    <property type="match status" value="1"/>
</dbReference>
<name>A0ABS5T738_9GAMM</name>
<organism evidence="9 10">
    <name type="scientific">Rosenbergiella australiborealis</name>
    <dbReference type="NCBI Taxonomy" id="1544696"/>
    <lineage>
        <taxon>Bacteria</taxon>
        <taxon>Pseudomonadati</taxon>
        <taxon>Pseudomonadota</taxon>
        <taxon>Gammaproteobacteria</taxon>
        <taxon>Enterobacterales</taxon>
        <taxon>Erwiniaceae</taxon>
        <taxon>Rosenbergiella</taxon>
    </lineage>
</organism>
<dbReference type="InterPro" id="IPR047620">
    <property type="entry name" value="M17_PepB-like_N"/>
</dbReference>
<dbReference type="InterPro" id="IPR011356">
    <property type="entry name" value="Leucine_aapep/pepB"/>
</dbReference>
<feature type="domain" description="Cytosol aminopeptidase" evidence="8">
    <location>
        <begin position="275"/>
        <end position="282"/>
    </location>
</feature>
<evidence type="ECO:0000256" key="3">
    <source>
        <dbReference type="ARBA" id="ARBA00022490"/>
    </source>
</evidence>
<keyword evidence="4" id="KW-0645">Protease</keyword>
<evidence type="ECO:0000313" key="9">
    <source>
        <dbReference type="EMBL" id="MBT0728136.1"/>
    </source>
</evidence>
<evidence type="ECO:0000256" key="5">
    <source>
        <dbReference type="ARBA" id="ARBA00022723"/>
    </source>
</evidence>
<evidence type="ECO:0000259" key="8">
    <source>
        <dbReference type="PROSITE" id="PS00631"/>
    </source>
</evidence>
<keyword evidence="6 9" id="KW-0378">Hydrolase</keyword>
<dbReference type="Proteomes" id="UP000786875">
    <property type="component" value="Unassembled WGS sequence"/>
</dbReference>
<dbReference type="EC" id="3.4.11.23" evidence="9"/>
<evidence type="ECO:0000256" key="2">
    <source>
        <dbReference type="ARBA" id="ARBA00022438"/>
    </source>
</evidence>
<dbReference type="Pfam" id="PF12404">
    <property type="entry name" value="DUF3663"/>
    <property type="match status" value="1"/>
</dbReference>
<dbReference type="CDD" id="cd00433">
    <property type="entry name" value="Peptidase_M17"/>
    <property type="match status" value="1"/>
</dbReference>
<keyword evidence="5" id="KW-0479">Metal-binding</keyword>
<keyword evidence="10" id="KW-1185">Reference proteome</keyword>
<reference evidence="9 10" key="1">
    <citation type="submission" date="2020-04" db="EMBL/GenBank/DDBJ databases">
        <title>Genome sequencing of Rosenbergiella species.</title>
        <authorList>
            <person name="Alvarez-Perez S."/>
            <person name="Lievens B."/>
        </authorList>
    </citation>
    <scope>NUCLEOTIDE SEQUENCE [LARGE SCALE GENOMIC DNA]</scope>
    <source>
        <strain evidence="9 10">CdVSA20.1</strain>
    </source>
</reference>
<evidence type="ECO:0000256" key="1">
    <source>
        <dbReference type="ARBA" id="ARBA00009528"/>
    </source>
</evidence>
<comment type="caution">
    <text evidence="9">The sequence shown here is derived from an EMBL/GenBank/DDBJ whole genome shotgun (WGS) entry which is preliminary data.</text>
</comment>
<dbReference type="PRINTS" id="PR00481">
    <property type="entry name" value="LAMNOPPTDASE"/>
</dbReference>
<gene>
    <name evidence="9" type="primary">pepB</name>
    <name evidence="9" type="ORF">HGT73_12260</name>
</gene>
<dbReference type="PIRSF" id="PIRSF036388">
    <property type="entry name" value="Ctsl_amnpptdse_B"/>
    <property type="match status" value="1"/>
</dbReference>
<keyword evidence="3" id="KW-0963">Cytoplasm</keyword>
<sequence>MTTVMPLYLSQQPATECWGTQALMSPGSEGMIIHLSDGEKNSTIQRAARKLDQQGIRHVELAGEGWDLEACWAFWQGFRSPKGQRNVVWPTLSESDRGELDHRLTIIDWVRNTINKPAEELGPQELARTAVDLLNQVAPNAVNYRILNGEELREQGYLGLHTVGRASSRAPALLTLDYNPSGDESAPVFACLVGKGITFDTGGYSLKPSTPMDSMKSDMGGAATLTGALALAITRGLTKRVKLILCCADNMVNGNAMRLGDIIHYRNGKSVEVMNTDAEGRLVLADGLIDASAQQPELLIDAATLTGAAKTALGNDYHALFSFDDIAAQSLLHSADIEGESFWRLPLAEFHRQHLPSNFADLNNIASPAHTAGASSAAAFLSWFVTDYKKGWLHIDCSATYRKSAVEQWSAGATGIGVRTLANLLLK</sequence>
<dbReference type="RefSeq" id="WP_214215439.1">
    <property type="nucleotide sequence ID" value="NZ_JABBFO010000013.1"/>
</dbReference>
<dbReference type="NCBIfam" id="NF003450">
    <property type="entry name" value="PRK05015.1"/>
    <property type="match status" value="1"/>
</dbReference>
<dbReference type="InterPro" id="IPR008330">
    <property type="entry name" value="Pept_M17_PepB"/>
</dbReference>
<protein>
    <submittedName>
        <fullName evidence="9">Aminopeptidase PepB</fullName>
        <ecNumber evidence="9">3.4.11.23</ecNumber>
    </submittedName>
</protein>
<evidence type="ECO:0000256" key="6">
    <source>
        <dbReference type="ARBA" id="ARBA00022801"/>
    </source>
</evidence>
<evidence type="ECO:0000313" key="10">
    <source>
        <dbReference type="Proteomes" id="UP000786875"/>
    </source>
</evidence>
<comment type="similarity">
    <text evidence="1">Belongs to the peptidase M17 family.</text>
</comment>
<dbReference type="PANTHER" id="PTHR11963">
    <property type="entry name" value="LEUCINE AMINOPEPTIDASE-RELATED"/>
    <property type="match status" value="1"/>
</dbReference>
<dbReference type="Pfam" id="PF00883">
    <property type="entry name" value="Peptidase_M17"/>
    <property type="match status" value="1"/>
</dbReference>
<dbReference type="PROSITE" id="PS00631">
    <property type="entry name" value="CYTOSOL_AP"/>
    <property type="match status" value="1"/>
</dbReference>
<dbReference type="InterPro" id="IPR000819">
    <property type="entry name" value="Peptidase_M17_C"/>
</dbReference>
<proteinExistence type="inferred from homology"/>
<dbReference type="GO" id="GO:0004177">
    <property type="term" value="F:aminopeptidase activity"/>
    <property type="evidence" value="ECO:0007669"/>
    <property type="project" value="UniProtKB-KW"/>
</dbReference>